<feature type="transmembrane region" description="Helical" evidence="7">
    <location>
        <begin position="158"/>
        <end position="180"/>
    </location>
</feature>
<keyword evidence="2 7" id="KW-0813">Transport</keyword>
<proteinExistence type="inferred from homology"/>
<feature type="transmembrane region" description="Helical" evidence="7">
    <location>
        <begin position="213"/>
        <end position="232"/>
    </location>
</feature>
<dbReference type="PANTHER" id="PTHR43227:SF11">
    <property type="entry name" value="BLL4140 PROTEIN"/>
    <property type="match status" value="1"/>
</dbReference>
<evidence type="ECO:0000313" key="10">
    <source>
        <dbReference type="Proteomes" id="UP000014155"/>
    </source>
</evidence>
<protein>
    <submittedName>
        <fullName evidence="9">ABC-type sugar transport system, permease component</fullName>
    </submittedName>
</protein>
<keyword evidence="10" id="KW-1185">Reference proteome</keyword>
<feature type="transmembrane region" description="Helical" evidence="7">
    <location>
        <begin position="75"/>
        <end position="96"/>
    </location>
</feature>
<keyword evidence="6 7" id="KW-0472">Membrane</keyword>
<name>S0FNL1_RUMCE</name>
<dbReference type="EMBL" id="AORV01000014">
    <property type="protein sequence ID" value="EMS73815.1"/>
    <property type="molecule type" value="Genomic_DNA"/>
</dbReference>
<evidence type="ECO:0000256" key="3">
    <source>
        <dbReference type="ARBA" id="ARBA00022475"/>
    </source>
</evidence>
<dbReference type="InterPro" id="IPR035906">
    <property type="entry name" value="MetI-like_sf"/>
</dbReference>
<evidence type="ECO:0000256" key="6">
    <source>
        <dbReference type="ARBA" id="ARBA00023136"/>
    </source>
</evidence>
<dbReference type="Proteomes" id="UP000014155">
    <property type="component" value="Unassembled WGS sequence"/>
</dbReference>
<evidence type="ECO:0000259" key="8">
    <source>
        <dbReference type="PROSITE" id="PS50928"/>
    </source>
</evidence>
<dbReference type="InterPro" id="IPR000515">
    <property type="entry name" value="MetI-like"/>
</dbReference>
<dbReference type="Pfam" id="PF00528">
    <property type="entry name" value="BPD_transp_1"/>
    <property type="match status" value="1"/>
</dbReference>
<evidence type="ECO:0000256" key="5">
    <source>
        <dbReference type="ARBA" id="ARBA00022989"/>
    </source>
</evidence>
<organism evidence="9 10">
    <name type="scientific">Ruminiclostridium cellobioparum subsp. termitidis CT1112</name>
    <dbReference type="NCBI Taxonomy" id="1195236"/>
    <lineage>
        <taxon>Bacteria</taxon>
        <taxon>Bacillati</taxon>
        <taxon>Bacillota</taxon>
        <taxon>Clostridia</taxon>
        <taxon>Eubacteriales</taxon>
        <taxon>Oscillospiraceae</taxon>
        <taxon>Ruminiclostridium</taxon>
    </lineage>
</organism>
<dbReference type="Gene3D" id="1.10.3720.10">
    <property type="entry name" value="MetI-like"/>
    <property type="match status" value="1"/>
</dbReference>
<keyword evidence="5 7" id="KW-1133">Transmembrane helix</keyword>
<dbReference type="SUPFAM" id="SSF161098">
    <property type="entry name" value="MetI-like"/>
    <property type="match status" value="1"/>
</dbReference>
<comment type="subcellular location">
    <subcellularLocation>
        <location evidence="1 7">Cell membrane</location>
        <topology evidence="1 7">Multi-pass membrane protein</topology>
    </subcellularLocation>
</comment>
<feature type="transmembrane region" description="Helical" evidence="7">
    <location>
        <begin position="12"/>
        <end position="38"/>
    </location>
</feature>
<dbReference type="PATRIC" id="fig|1195236.3.peg.473"/>
<dbReference type="GO" id="GO:0005886">
    <property type="term" value="C:plasma membrane"/>
    <property type="evidence" value="ECO:0007669"/>
    <property type="project" value="UniProtKB-SubCell"/>
</dbReference>
<evidence type="ECO:0000256" key="7">
    <source>
        <dbReference type="RuleBase" id="RU363032"/>
    </source>
</evidence>
<evidence type="ECO:0000256" key="2">
    <source>
        <dbReference type="ARBA" id="ARBA00022448"/>
    </source>
</evidence>
<evidence type="ECO:0000256" key="4">
    <source>
        <dbReference type="ARBA" id="ARBA00022692"/>
    </source>
</evidence>
<keyword evidence="3" id="KW-1003">Cell membrane</keyword>
<dbReference type="InterPro" id="IPR050809">
    <property type="entry name" value="UgpAE/MalFG_permease"/>
</dbReference>
<gene>
    <name evidence="9" type="ORF">CTER_0171</name>
</gene>
<dbReference type="AlphaFoldDB" id="S0FNL1"/>
<keyword evidence="4 7" id="KW-0812">Transmembrane</keyword>
<dbReference type="PANTHER" id="PTHR43227">
    <property type="entry name" value="BLL4140 PROTEIN"/>
    <property type="match status" value="1"/>
</dbReference>
<dbReference type="eggNOG" id="COG1175">
    <property type="taxonomic scope" value="Bacteria"/>
</dbReference>
<evidence type="ECO:0000256" key="1">
    <source>
        <dbReference type="ARBA" id="ARBA00004651"/>
    </source>
</evidence>
<evidence type="ECO:0000313" key="9">
    <source>
        <dbReference type="EMBL" id="EMS73815.1"/>
    </source>
</evidence>
<accession>S0FNL1</accession>
<feature type="transmembrane region" description="Helical" evidence="7">
    <location>
        <begin position="276"/>
        <end position="302"/>
    </location>
</feature>
<keyword evidence="9" id="KW-0762">Sugar transport</keyword>
<dbReference type="CDD" id="cd06261">
    <property type="entry name" value="TM_PBP2"/>
    <property type="match status" value="1"/>
</dbReference>
<reference evidence="9 10" key="1">
    <citation type="journal article" date="2013" name="Genome Announc.">
        <title>Draft Genome Sequence of the Cellulolytic, Mesophilic, Anaerobic Bacterium Clostridium termitidis Strain CT1112 (DSM 5398).</title>
        <authorList>
            <person name="Lal S."/>
            <person name="Ramachandran U."/>
            <person name="Zhang X."/>
            <person name="Munir R."/>
            <person name="Sparling R."/>
            <person name="Levin D.B."/>
        </authorList>
    </citation>
    <scope>NUCLEOTIDE SEQUENCE [LARGE SCALE GENOMIC DNA]</scope>
    <source>
        <strain evidence="9 10">CT1112</strain>
    </source>
</reference>
<comment type="caution">
    <text evidence="9">The sequence shown here is derived from an EMBL/GenBank/DDBJ whole genome shotgun (WGS) entry which is preliminary data.</text>
</comment>
<feature type="domain" description="ABC transmembrane type-1" evidence="8">
    <location>
        <begin position="71"/>
        <end position="297"/>
    </location>
</feature>
<dbReference type="RefSeq" id="WP_004623407.1">
    <property type="nucleotide sequence ID" value="NZ_AORV01000014.1"/>
</dbReference>
<dbReference type="STRING" id="1195236.CTER_0171"/>
<dbReference type="PROSITE" id="PS50928">
    <property type="entry name" value="ABC_TM1"/>
    <property type="match status" value="1"/>
</dbReference>
<dbReference type="GO" id="GO:0055085">
    <property type="term" value="P:transmembrane transport"/>
    <property type="evidence" value="ECO:0007669"/>
    <property type="project" value="InterPro"/>
</dbReference>
<sequence>MLSFFKKRPYLLFIAPGFILYTILVIYPIAAAAVISLYRWNGIGPKTFVGFNNYIELFNNKDMVSQLWNALSHSLMIFILTVIFVIPVQIIMAYMIYSKVRGKSFFQVAIFSPQFISTPVIIFIFTLLLDANIGVVNKFLESIGQGHLTKPWLGIPEFGMYIVWIMISWAGMGVGMMFFVGAMKMVPVDCLESAYLDGAGFWKRLITIFLPQIKVTILNMVLISYIFGMTIFDFSYLLGGTSGGIERNVDVMSLFFYRMAFGDTNPLGGNISQNSMGMGTTIACVLFLMIFIIALIQLLIVYRKEE</sequence>
<comment type="similarity">
    <text evidence="7">Belongs to the binding-protein-dependent transport system permease family.</text>
</comment>
<feature type="transmembrane region" description="Helical" evidence="7">
    <location>
        <begin position="108"/>
        <end position="129"/>
    </location>
</feature>